<evidence type="ECO:0000313" key="2">
    <source>
        <dbReference type="Proteomes" id="UP000218287"/>
    </source>
</evidence>
<name>A0A1Z4GN80_9CYAN</name>
<reference evidence="1 2" key="1">
    <citation type="submission" date="2017-06" db="EMBL/GenBank/DDBJ databases">
        <title>Genome sequencing of cyanobaciteial culture collection at National Institute for Environmental Studies (NIES).</title>
        <authorList>
            <person name="Hirose Y."/>
            <person name="Shimura Y."/>
            <person name="Fujisawa T."/>
            <person name="Nakamura Y."/>
            <person name="Kawachi M."/>
        </authorList>
    </citation>
    <scope>NUCLEOTIDE SEQUENCE [LARGE SCALE GENOMIC DNA]</scope>
    <source>
        <strain evidence="1 2">NIES-21</strain>
    </source>
</reference>
<keyword evidence="2" id="KW-1185">Reference proteome</keyword>
<evidence type="ECO:0000313" key="1">
    <source>
        <dbReference type="EMBL" id="BAY18949.1"/>
    </source>
</evidence>
<dbReference type="Proteomes" id="UP000218287">
    <property type="component" value="Chromosome"/>
</dbReference>
<accession>A0A1Z4GN80</accession>
<gene>
    <name evidence="1" type="ORF">NIES21_48070</name>
</gene>
<dbReference type="EMBL" id="AP018174">
    <property type="protein sequence ID" value="BAY18949.1"/>
    <property type="molecule type" value="Genomic_DNA"/>
</dbReference>
<organism evidence="1 2">
    <name type="scientific">Anabaenopsis circularis NIES-21</name>
    <dbReference type="NCBI Taxonomy" id="1085406"/>
    <lineage>
        <taxon>Bacteria</taxon>
        <taxon>Bacillati</taxon>
        <taxon>Cyanobacteriota</taxon>
        <taxon>Cyanophyceae</taxon>
        <taxon>Nostocales</taxon>
        <taxon>Nodulariaceae</taxon>
        <taxon>Anabaenopsis</taxon>
    </lineage>
</organism>
<dbReference type="AlphaFoldDB" id="A0A1Z4GN80"/>
<proteinExistence type="predicted"/>
<dbReference type="OrthoDB" id="509728at2"/>
<protein>
    <submittedName>
        <fullName evidence="1">Uncharacterized protein</fullName>
    </submittedName>
</protein>
<sequence>MSRQKLLRYQKSFSLLLGLSLSTIYLSPISPSLAEKSSVLLPSDAPLELDLLTKPNGTVITANTINPQGLTTPSLWLAQANSENKLLDNWIAYPANATAPGRVDVIVNQQVWSILDYLERYSFVNRLGNVARKDVYNLRVFNYQQELLGSYTCNFQINPTLCRIQINSLNRLGLQQSSQ</sequence>